<comment type="subunit">
    <text evidence="3">Homotetramer.</text>
</comment>
<dbReference type="AlphaFoldDB" id="A0A1X3DJD1"/>
<dbReference type="RefSeq" id="WP_085358542.1">
    <property type="nucleotide sequence ID" value="NZ_MTAB01000006.1"/>
</dbReference>
<accession>A0A1X3DJD1</accession>
<dbReference type="Gene3D" id="3.40.640.10">
    <property type="entry name" value="Type I PLP-dependent aspartate aminotransferase-like (Major domain)"/>
    <property type="match status" value="1"/>
</dbReference>
<dbReference type="CDD" id="cd06502">
    <property type="entry name" value="TA_like"/>
    <property type="match status" value="1"/>
</dbReference>
<evidence type="ECO:0000313" key="7">
    <source>
        <dbReference type="Proteomes" id="UP000193303"/>
    </source>
</evidence>
<dbReference type="Gene3D" id="3.90.1150.10">
    <property type="entry name" value="Aspartate Aminotransferase, domain 1"/>
    <property type="match status" value="1"/>
</dbReference>
<dbReference type="InterPro" id="IPR015421">
    <property type="entry name" value="PyrdxlP-dep_Trfase_major"/>
</dbReference>
<dbReference type="PANTHER" id="PTHR48097:SF5">
    <property type="entry name" value="LOW SPECIFICITY L-THREONINE ALDOLASE"/>
    <property type="match status" value="1"/>
</dbReference>
<evidence type="ECO:0000256" key="3">
    <source>
        <dbReference type="ARBA" id="ARBA00011881"/>
    </source>
</evidence>
<sequence length="350" mass="37725">MKPLHNPQYISFASDNYSGVLPEIMDALSTANGGHVGAYGNDPYTEKLQTLVREHFGDKAQAFPVFNGTGANVLALQACLPRWGAVICADTAHVHHDESTAPQAVGGFKLWPVASLGGKLTPELIAREAYGYGFEHRAQPLAVSITQCTELGTVYRPSEIQAIGEYCRERGMALHMDGARLSNAAASLGVSLREITADVGVDIVSFGGTKNGLMFGECVIVLNPEKVSDGLPYLRKLNLQLASKMRFVSAQFVALLSDGLWLRAAQHANAMAARLLRGLSAINGIEFVSPVEANGVFVRLPKGVAEKLHEQFVFYDWDNEGTVRLMCSFDTQESDVDALIAAAQKSVEAV</sequence>
<protein>
    <submittedName>
        <fullName evidence="6">Threonine aldolase</fullName>
    </submittedName>
</protein>
<dbReference type="SUPFAM" id="SSF53383">
    <property type="entry name" value="PLP-dependent transferases"/>
    <property type="match status" value="1"/>
</dbReference>
<gene>
    <name evidence="6" type="ORF">BV912_03860</name>
</gene>
<evidence type="ECO:0000259" key="5">
    <source>
        <dbReference type="Pfam" id="PF01212"/>
    </source>
</evidence>
<reference evidence="7" key="1">
    <citation type="submission" date="2017-01" db="EMBL/GenBank/DDBJ databases">
        <authorList>
            <person name="Mah S.A."/>
            <person name="Swanson W.J."/>
            <person name="Moy G.W."/>
            <person name="Vacquier V.D."/>
        </authorList>
    </citation>
    <scope>NUCLEOTIDE SEQUENCE [LARGE SCALE GENOMIC DNA]</scope>
    <source>
        <strain evidence="7">124861</strain>
    </source>
</reference>
<dbReference type="GO" id="GO:0006520">
    <property type="term" value="P:amino acid metabolic process"/>
    <property type="evidence" value="ECO:0007669"/>
    <property type="project" value="InterPro"/>
</dbReference>
<dbReference type="STRING" id="1931275.BV914_01145"/>
<dbReference type="PANTHER" id="PTHR48097">
    <property type="entry name" value="L-THREONINE ALDOLASE-RELATED"/>
    <property type="match status" value="1"/>
</dbReference>
<dbReference type="Pfam" id="PF01212">
    <property type="entry name" value="Beta_elim_lyase"/>
    <property type="match status" value="1"/>
</dbReference>
<dbReference type="InterPro" id="IPR015422">
    <property type="entry name" value="PyrdxlP-dep_Trfase_small"/>
</dbReference>
<comment type="similarity">
    <text evidence="2">Belongs to the threonine aldolase family.</text>
</comment>
<keyword evidence="4" id="KW-0663">Pyridoxal phosphate</keyword>
<comment type="cofactor">
    <cofactor evidence="1">
        <name>pyridoxal 5'-phosphate</name>
        <dbReference type="ChEBI" id="CHEBI:597326"/>
    </cofactor>
</comment>
<name>A0A1X3DJD1_9NEIS</name>
<evidence type="ECO:0000313" key="6">
    <source>
        <dbReference type="EMBL" id="OSI23551.1"/>
    </source>
</evidence>
<organism evidence="6 7">
    <name type="scientific">Neisseria dumasiana</name>
    <dbReference type="NCBI Taxonomy" id="1931275"/>
    <lineage>
        <taxon>Bacteria</taxon>
        <taxon>Pseudomonadati</taxon>
        <taxon>Pseudomonadota</taxon>
        <taxon>Betaproteobacteria</taxon>
        <taxon>Neisseriales</taxon>
        <taxon>Neisseriaceae</taxon>
        <taxon>Neisseria</taxon>
    </lineage>
</organism>
<proteinExistence type="inferred from homology"/>
<dbReference type="InterPro" id="IPR015424">
    <property type="entry name" value="PyrdxlP-dep_Trfase"/>
</dbReference>
<evidence type="ECO:0000256" key="4">
    <source>
        <dbReference type="ARBA" id="ARBA00022898"/>
    </source>
</evidence>
<dbReference type="OrthoDB" id="9774495at2"/>
<evidence type="ECO:0000256" key="1">
    <source>
        <dbReference type="ARBA" id="ARBA00001933"/>
    </source>
</evidence>
<dbReference type="GO" id="GO:0016829">
    <property type="term" value="F:lyase activity"/>
    <property type="evidence" value="ECO:0007669"/>
    <property type="project" value="InterPro"/>
</dbReference>
<feature type="domain" description="Aromatic amino acid beta-eliminating lyase/threonine aldolase" evidence="5">
    <location>
        <begin position="12"/>
        <end position="299"/>
    </location>
</feature>
<dbReference type="EMBL" id="MTAB01000006">
    <property type="protein sequence ID" value="OSI23551.1"/>
    <property type="molecule type" value="Genomic_DNA"/>
</dbReference>
<dbReference type="Proteomes" id="UP000193303">
    <property type="component" value="Unassembled WGS sequence"/>
</dbReference>
<comment type="caution">
    <text evidence="6">The sequence shown here is derived from an EMBL/GenBank/DDBJ whole genome shotgun (WGS) entry which is preliminary data.</text>
</comment>
<evidence type="ECO:0000256" key="2">
    <source>
        <dbReference type="ARBA" id="ARBA00006966"/>
    </source>
</evidence>
<dbReference type="InterPro" id="IPR001597">
    <property type="entry name" value="ArAA_b-elim_lyase/Thr_aldolase"/>
</dbReference>